<dbReference type="EMBL" id="SDHX01000001">
    <property type="protein sequence ID" value="RXK54389.1"/>
    <property type="molecule type" value="Genomic_DNA"/>
</dbReference>
<feature type="transmembrane region" description="Helical" evidence="8">
    <location>
        <begin position="909"/>
        <end position="928"/>
    </location>
</feature>
<feature type="transmembrane region" description="Helical" evidence="8">
    <location>
        <begin position="406"/>
        <end position="425"/>
    </location>
</feature>
<gene>
    <name evidence="9" type="ORF">ESB00_00380</name>
</gene>
<keyword evidence="10" id="KW-1185">Reference proteome</keyword>
<evidence type="ECO:0000256" key="5">
    <source>
        <dbReference type="ARBA" id="ARBA00022692"/>
    </source>
</evidence>
<feature type="transmembrane region" description="Helical" evidence="8">
    <location>
        <begin position="349"/>
        <end position="365"/>
    </location>
</feature>
<dbReference type="Gene3D" id="3.30.2090.10">
    <property type="entry name" value="Multidrug efflux transporter AcrB TolC docking domain, DN and DC subdomains"/>
    <property type="match status" value="2"/>
</dbReference>
<feature type="transmembrane region" description="Helical" evidence="8">
    <location>
        <begin position="981"/>
        <end position="1000"/>
    </location>
</feature>
<dbReference type="RefSeq" id="WP_129045754.1">
    <property type="nucleotide sequence ID" value="NZ_SDHX01000001.1"/>
</dbReference>
<organism evidence="9 10">
    <name type="scientific">Oleiharenicola lentus</name>
    <dbReference type="NCBI Taxonomy" id="2508720"/>
    <lineage>
        <taxon>Bacteria</taxon>
        <taxon>Pseudomonadati</taxon>
        <taxon>Verrucomicrobiota</taxon>
        <taxon>Opitutia</taxon>
        <taxon>Opitutales</taxon>
        <taxon>Opitutaceae</taxon>
        <taxon>Oleiharenicola</taxon>
    </lineage>
</organism>
<dbReference type="Gene3D" id="3.30.70.1440">
    <property type="entry name" value="Multidrug efflux transporter AcrB pore domain"/>
    <property type="match status" value="1"/>
</dbReference>
<dbReference type="AlphaFoldDB" id="A0A4V1M672"/>
<dbReference type="SUPFAM" id="SSF82866">
    <property type="entry name" value="Multidrug efflux transporter AcrB transmembrane domain"/>
    <property type="match status" value="2"/>
</dbReference>
<comment type="subcellular location">
    <subcellularLocation>
        <location evidence="1">Cell membrane</location>
        <topology evidence="1">Multi-pass membrane protein</topology>
    </subcellularLocation>
</comment>
<keyword evidence="7 8" id="KW-0472">Membrane</keyword>
<dbReference type="InterPro" id="IPR001036">
    <property type="entry name" value="Acrflvin-R"/>
</dbReference>
<evidence type="ECO:0000256" key="1">
    <source>
        <dbReference type="ARBA" id="ARBA00004651"/>
    </source>
</evidence>
<dbReference type="PRINTS" id="PR00702">
    <property type="entry name" value="ACRIFLAVINRP"/>
</dbReference>
<dbReference type="InterPro" id="IPR027463">
    <property type="entry name" value="AcrB_DN_DC_subdom"/>
</dbReference>
<feature type="transmembrane region" description="Helical" evidence="8">
    <location>
        <begin position="1012"/>
        <end position="1038"/>
    </location>
</feature>
<keyword evidence="5 8" id="KW-0812">Transmembrane</keyword>
<feature type="transmembrane region" description="Helical" evidence="8">
    <location>
        <begin position="372"/>
        <end position="394"/>
    </location>
</feature>
<dbReference type="GO" id="GO:0042910">
    <property type="term" value="F:xenobiotic transmembrane transporter activity"/>
    <property type="evidence" value="ECO:0007669"/>
    <property type="project" value="TreeGrafter"/>
</dbReference>
<comment type="caution">
    <text evidence="9">The sequence shown here is derived from an EMBL/GenBank/DDBJ whole genome shotgun (WGS) entry which is preliminary data.</text>
</comment>
<dbReference type="SUPFAM" id="SSF82714">
    <property type="entry name" value="Multidrug efflux transporter AcrB TolC docking domain, DN and DC subdomains"/>
    <property type="match status" value="2"/>
</dbReference>
<dbReference type="Gene3D" id="3.30.70.1430">
    <property type="entry name" value="Multidrug efflux transporter AcrB pore domain"/>
    <property type="match status" value="2"/>
</dbReference>
<evidence type="ECO:0000256" key="6">
    <source>
        <dbReference type="ARBA" id="ARBA00022989"/>
    </source>
</evidence>
<dbReference type="GO" id="GO:0005886">
    <property type="term" value="C:plasma membrane"/>
    <property type="evidence" value="ECO:0007669"/>
    <property type="project" value="UniProtKB-SubCell"/>
</dbReference>
<dbReference type="SUPFAM" id="SSF82693">
    <property type="entry name" value="Multidrug efflux transporter AcrB pore domain, PN1, PN2, PC1 and PC2 subdomains"/>
    <property type="match status" value="2"/>
</dbReference>
<evidence type="ECO:0000313" key="10">
    <source>
        <dbReference type="Proteomes" id="UP000290218"/>
    </source>
</evidence>
<feature type="transmembrane region" description="Helical" evidence="8">
    <location>
        <begin position="446"/>
        <end position="467"/>
    </location>
</feature>
<sequence length="1058" mass="114608">MIDKILEFALRQRVFVLLGAVALLFVGTWSALRLPIDAVPDITNVQVQINTSVPSLAPEEIEKLVTYPIEVEMGGIEKLLEVRSISKFGLSQVTLIFQEGTDIYRARQLAGERLQAVLDELPPGVTPKLAPITTGLGEIYHYTVRYKEGFKASPADPVDRLRELKLAQDYIVKPALRTVPGVTEVNTSGGYDKQIVIMPNPAKLTSVGLTVGEVADIVAENVANAGGSVVEKGGEAVTVRAIGRVQTTEEIGNLPIRFSGARVGTLLIKDVADVGIGSGVRTGSATHDGAEAVLGSALMLIGENSRLVSGRVHERIQELQAKLPAGMEVETVYNRTDLVNATIRTVEKNLLEGAILVIAILIGLLGNWRAALIVATAIPLSMLFAMTGMVRYGVSGNLMSLGAVDFGLIVDGAVVMAENVVRMLAHRQHQHGRLLTREERLHTILTACKQVGTPTVFGVAIITIVYLPMFTLTGIEGKMFTPMAFTVVFALIGALILALTVVPVLCSFFMTAKVSEEDNFLIRFAKRLYTPVLHFSLRMRWLMSAIGIGIFAVSMWVFTLLGAEFIPQLDEGSLAAQMIRTTSIGLAPSMQMQTAAEKLMLEKFPEVTHTFARVGTSEVATDPMGVNVGDSYIMLKQPSEWRKIDGRTITKDELTNLMSKELAVHFPGQSYLFSQPIELRFNELLSGSRADIAIKVFGDDYDTLEKVAGEVREIVEKIPGAADVEFDAAGKAPVLQVVLNRQAMTRYNVHADEVNKVIETAFAGVEGGVIVDGNRRYPIITRLPESARQDFANVANLPVRTTDGGVVTLGQVADVSMTESVNTISREAFQRRMAIQVNLRGRDVQSFVLEAQQKIGDGVKMPEGYFVEYGGAFKNLQEARTRLAIVVPAALALIFLLIFMAFGSVRQALIVYTGIPLAVTGGVFALWLRDLPFSISAAVGFIALSGVAVLNGVMMISFINQLREEGRNVRDAVIEGALTRLRPVLMTALVAALGFVPMALASGSGAEVQRPIATVVIGGIITATFLTLVLLPTLYCWFERDNRPTRSVNPATPNEGHT</sequence>
<feature type="transmembrane region" description="Helical" evidence="8">
    <location>
        <begin position="487"/>
        <end position="510"/>
    </location>
</feature>
<dbReference type="GO" id="GO:0008324">
    <property type="term" value="F:monoatomic cation transmembrane transporter activity"/>
    <property type="evidence" value="ECO:0007669"/>
    <property type="project" value="InterPro"/>
</dbReference>
<dbReference type="PANTHER" id="PTHR32063">
    <property type="match status" value="1"/>
</dbReference>
<keyword evidence="4" id="KW-1003">Cell membrane</keyword>
<dbReference type="NCBIfam" id="TIGR00914">
    <property type="entry name" value="2A0601"/>
    <property type="match status" value="1"/>
</dbReference>
<comment type="similarity">
    <text evidence="2">Belongs to the resistance-nodulation-cell division (RND) (TC 2.A.6) family.</text>
</comment>
<evidence type="ECO:0000256" key="3">
    <source>
        <dbReference type="ARBA" id="ARBA00022448"/>
    </source>
</evidence>
<feature type="transmembrane region" description="Helical" evidence="8">
    <location>
        <begin position="934"/>
        <end position="960"/>
    </location>
</feature>
<evidence type="ECO:0000256" key="7">
    <source>
        <dbReference type="ARBA" id="ARBA00023136"/>
    </source>
</evidence>
<name>A0A4V1M672_9BACT</name>
<dbReference type="Pfam" id="PF00873">
    <property type="entry name" value="ACR_tran"/>
    <property type="match status" value="1"/>
</dbReference>
<evidence type="ECO:0000256" key="8">
    <source>
        <dbReference type="SAM" id="Phobius"/>
    </source>
</evidence>
<dbReference type="InterPro" id="IPR004763">
    <property type="entry name" value="CusA-like"/>
</dbReference>
<dbReference type="Gene3D" id="3.30.70.1320">
    <property type="entry name" value="Multidrug efflux transporter AcrB pore domain like"/>
    <property type="match status" value="1"/>
</dbReference>
<evidence type="ECO:0000256" key="4">
    <source>
        <dbReference type="ARBA" id="ARBA00022475"/>
    </source>
</evidence>
<keyword evidence="6 8" id="KW-1133">Transmembrane helix</keyword>
<dbReference type="Proteomes" id="UP000290218">
    <property type="component" value="Unassembled WGS sequence"/>
</dbReference>
<evidence type="ECO:0000313" key="9">
    <source>
        <dbReference type="EMBL" id="RXK54389.1"/>
    </source>
</evidence>
<feature type="transmembrane region" description="Helical" evidence="8">
    <location>
        <begin position="883"/>
        <end position="902"/>
    </location>
</feature>
<accession>A0A4V1M672</accession>
<proteinExistence type="inferred from homology"/>
<dbReference type="OrthoDB" id="9757876at2"/>
<dbReference type="PANTHER" id="PTHR32063:SF24">
    <property type="entry name" value="CATION EFFLUX SYSTEM (ACRB_ACRD_ACRF FAMILY)"/>
    <property type="match status" value="1"/>
</dbReference>
<feature type="transmembrane region" description="Helical" evidence="8">
    <location>
        <begin position="541"/>
        <end position="563"/>
    </location>
</feature>
<keyword evidence="3" id="KW-0813">Transport</keyword>
<evidence type="ECO:0000256" key="2">
    <source>
        <dbReference type="ARBA" id="ARBA00010942"/>
    </source>
</evidence>
<reference evidence="9 10" key="1">
    <citation type="submission" date="2019-01" db="EMBL/GenBank/DDBJ databases">
        <title>Lacunisphaera sp. strain TWA-58.</title>
        <authorList>
            <person name="Chen W.-M."/>
        </authorList>
    </citation>
    <scope>NUCLEOTIDE SEQUENCE [LARGE SCALE GENOMIC DNA]</scope>
    <source>
        <strain evidence="9 10">TWA-58</strain>
    </source>
</reference>
<protein>
    <submittedName>
        <fullName evidence="9">Efflux RND transporter permease subunit</fullName>
    </submittedName>
</protein>
<dbReference type="Gene3D" id="1.20.1640.10">
    <property type="entry name" value="Multidrug efflux transporter AcrB transmembrane domain"/>
    <property type="match status" value="2"/>
</dbReference>